<name>A0A2U8HG69_9RHOB</name>
<dbReference type="Proteomes" id="UP000244915">
    <property type="component" value="Chromosome 1"/>
</dbReference>
<evidence type="ECO:0000256" key="2">
    <source>
        <dbReference type="SAM" id="SignalP"/>
    </source>
</evidence>
<proteinExistence type="predicted"/>
<protein>
    <recommendedName>
        <fullName evidence="5">Antifreeze protein</fullName>
    </recommendedName>
</protein>
<dbReference type="EMBL" id="CP022189">
    <property type="protein sequence ID" value="AWI83695.1"/>
    <property type="molecule type" value="Genomic_DNA"/>
</dbReference>
<dbReference type="AlphaFoldDB" id="A0A2U8HG69"/>
<reference evidence="3 4" key="1">
    <citation type="submission" date="2017-06" db="EMBL/GenBank/DDBJ databases">
        <title>Yangia sp. YSBP01 complete genome sequence.</title>
        <authorList>
            <person name="Woo J.-H."/>
            <person name="Kim H.-S."/>
        </authorList>
    </citation>
    <scope>NUCLEOTIDE SEQUENCE [LARGE SCALE GENOMIC DNA]</scope>
    <source>
        <strain evidence="3 4">YSBP01</strain>
    </source>
</reference>
<feature type="signal peptide" evidence="2">
    <location>
        <begin position="1"/>
        <end position="19"/>
    </location>
</feature>
<dbReference type="OrthoDB" id="7929427at2"/>
<gene>
    <name evidence="3" type="ORF">CEW88_08380</name>
</gene>
<evidence type="ECO:0000313" key="4">
    <source>
        <dbReference type="Proteomes" id="UP000244915"/>
    </source>
</evidence>
<organism evidence="3 4">
    <name type="scientific">Alloyangia pacifica</name>
    <dbReference type="NCBI Taxonomy" id="311180"/>
    <lineage>
        <taxon>Bacteria</taxon>
        <taxon>Pseudomonadati</taxon>
        <taxon>Pseudomonadota</taxon>
        <taxon>Alphaproteobacteria</taxon>
        <taxon>Rhodobacterales</taxon>
        <taxon>Roseobacteraceae</taxon>
        <taxon>Alloyangia</taxon>
    </lineage>
</organism>
<feature type="compositionally biased region" description="Basic and acidic residues" evidence="1">
    <location>
        <begin position="54"/>
        <end position="64"/>
    </location>
</feature>
<dbReference type="RefSeq" id="WP_108965872.1">
    <property type="nucleotide sequence ID" value="NZ_CP022189.1"/>
</dbReference>
<dbReference type="KEGG" id="ypac:CEW88_08380"/>
<accession>A0A2U8HG69</accession>
<evidence type="ECO:0008006" key="5">
    <source>
        <dbReference type="Google" id="ProtNLM"/>
    </source>
</evidence>
<feature type="region of interest" description="Disordered" evidence="1">
    <location>
        <begin position="38"/>
        <end position="83"/>
    </location>
</feature>
<sequence>MRTRFLLCTLALGVPTAVAAEAPLAAIDWLKRDPGMSAALPLPDPGPQGGRAVPHAERPRRDEPPVAASGGTPDVESAPLEAPSAESAGLLSSALTGLPRTLWSGSDAAQLAALIAQTEPAVPALSAQLLTLLLAEADAPAGNGSLLVARIDRLMEEGAVDAALALVEQAGGSSNPEIFARWLDLSLLAGNDDEACRTLARKPYLTKDIATRIYCDARVGNWEHAVTVYGSAGALGQIGARDAELLARFLDPELVDASEPLNPPARPTPLEFHLFEAVGEALPTQPLPRMFAAADLSGNSGWRAQILAAERLARRGTLSENRLLGIYTDREPAASGGVWDRVAAVQDLEAALNAGRGDLIGPALIAAWPQMRSAGLLVPFSELYAARLQGLDLEPRAAALAQRAALLSPDYEEAARRLPARSGLIRAVHAVAQGEMPDTVPLAPAAQAIVEAWRPDAEVPPELASLLRDGKLGETILRAIALFQSGAEGNHADLTGALATLRRVGLEDTARRAAIQQILLSDEGAPL</sequence>
<feature type="chain" id="PRO_5015902221" description="Antifreeze protein" evidence="2">
    <location>
        <begin position="20"/>
        <end position="527"/>
    </location>
</feature>
<keyword evidence="2" id="KW-0732">Signal</keyword>
<evidence type="ECO:0000256" key="1">
    <source>
        <dbReference type="SAM" id="MobiDB-lite"/>
    </source>
</evidence>
<evidence type="ECO:0000313" key="3">
    <source>
        <dbReference type="EMBL" id="AWI83695.1"/>
    </source>
</evidence>